<organism evidence="1 2">
    <name type="scientific">Clostridium innocuum</name>
    <dbReference type="NCBI Taxonomy" id="1522"/>
    <lineage>
        <taxon>Bacteria</taxon>
        <taxon>Bacillati</taxon>
        <taxon>Bacillota</taxon>
        <taxon>Clostridia</taxon>
        <taxon>Eubacteriales</taxon>
        <taxon>Clostridiaceae</taxon>
        <taxon>Clostridium</taxon>
    </lineage>
</organism>
<comment type="caution">
    <text evidence="1">The sequence shown here is derived from an EMBL/GenBank/DDBJ whole genome shotgun (WGS) entry which is preliminary data.</text>
</comment>
<sequence>MVTAHQTDEQFKTIICFSNECDKLCFDPYDFIPQLAVWDNKPFLDKTLINEMNAEIIIKSLVSFLNQLTNS</sequence>
<reference evidence="1" key="1">
    <citation type="journal article" date="2022" name="Clin. Infect. Dis.">
        <title>Association between Clostridium innocuum and antibiotic-associated diarrhea in adults and children: A cross-sectional study and comparative genomics analysis.</title>
        <authorList>
            <person name="Cherny K.E."/>
            <person name="Muscat E.B."/>
            <person name="Balaji A."/>
            <person name="Mukherjee J."/>
            <person name="Ozer E.A."/>
            <person name="Angarone M.P."/>
            <person name="Hauser A.R."/>
            <person name="Sichel J.S."/>
            <person name="Amponsah E."/>
            <person name="Kociolek L.K."/>
        </authorList>
    </citation>
    <scope>NUCLEOTIDE SEQUENCE</scope>
    <source>
        <strain evidence="1">NU1-AC-029v</strain>
    </source>
</reference>
<dbReference type="Proteomes" id="UP001203972">
    <property type="component" value="Unassembled WGS sequence"/>
</dbReference>
<evidence type="ECO:0000313" key="2">
    <source>
        <dbReference type="Proteomes" id="UP001203972"/>
    </source>
</evidence>
<dbReference type="RefSeq" id="WP_002611815.1">
    <property type="nucleotide sequence ID" value="NZ_JBPFKS010000019.1"/>
</dbReference>
<proteinExistence type="predicted"/>
<gene>
    <name evidence="1" type="ORF">MKC95_10930</name>
</gene>
<accession>A0AAP2UMY7</accession>
<dbReference type="AlphaFoldDB" id="A0AAP2UMY7"/>
<protein>
    <submittedName>
        <fullName evidence="1">Uncharacterized protein</fullName>
    </submittedName>
</protein>
<evidence type="ECO:0000313" key="1">
    <source>
        <dbReference type="EMBL" id="MCR0233278.1"/>
    </source>
</evidence>
<name>A0AAP2UMY7_CLOIN</name>
<dbReference type="EMBL" id="JAKTMA010000017">
    <property type="protein sequence ID" value="MCR0233278.1"/>
    <property type="molecule type" value="Genomic_DNA"/>
</dbReference>